<sequence>MSSADNVILSGLSQPASLTLSHLDETLRSTLKNSLLYKNAERVVEQPAEADMLELASSVTTNGWDTVSICRVSALNERIKLEKTYPANIESSIDTFSLKADFAPWAISTGGDGRNVKVRIPLKSGSYKGLSGKTYDIAGVSVEAYVKLSYFPLPAPNVAKDGTYKLEVNTKIVDPSDPIAAVISLRDPNNVLDTVNQSLLRGIIEGWLNKPENLAKFDTLFSTVVINNMGKESEDYKWLRGTAMSYAYTDKSTEESSIFGVLCMTNERDYSGLPNQLPAVSLEQDNNSMFLISREIFVKYQLLPSLPFIFKDTNSSNYTVDTAGTTITAKGLKLDSIKYGAVTYYPVVENFDINFDETYIRTEARIRTDISPGVVAYTRIVTKQTLELGENSKGEQIMVYSMVGDPDVQNNVDIATWVVVTEIIVAAIAAVATAVAGGVGGKIAALIVGIIAAVIVAVVGLIIHVIIEKVIAGGVTDEIPSIAPMVKVAANQVKWPFCEPDAFVLTGISYNGALIFNGSLKLLEKFQIRNKRLTLAALTA</sequence>
<feature type="transmembrane region" description="Helical" evidence="3">
    <location>
        <begin position="502"/>
        <end position="523"/>
    </location>
</feature>
<dbReference type="EMBL" id="CP035952">
    <property type="protein sequence ID" value="QBF27610.1"/>
    <property type="molecule type" value="Genomic_DNA"/>
</dbReference>
<keyword evidence="1" id="KW-0843">Virulence</keyword>
<comment type="similarity">
    <text evidence="2">Belongs to the TULIP P47 family.</text>
</comment>
<evidence type="ECO:0000256" key="1">
    <source>
        <dbReference type="ARBA" id="ARBA00023026"/>
    </source>
</evidence>
<evidence type="ECO:0000313" key="6">
    <source>
        <dbReference type="Proteomes" id="UP000291130"/>
    </source>
</evidence>
<dbReference type="OrthoDB" id="6780533at2"/>
<organism evidence="5 6">
    <name type="scientific">Pseudomonas tructae</name>
    <dbReference type="NCBI Taxonomy" id="2518644"/>
    <lineage>
        <taxon>Bacteria</taxon>
        <taxon>Pseudomonadati</taxon>
        <taxon>Pseudomonadota</taxon>
        <taxon>Gammaproteobacteria</taxon>
        <taxon>Pseudomonadales</taxon>
        <taxon>Pseudomonadaceae</taxon>
        <taxon>Pseudomonas</taxon>
    </lineage>
</organism>
<feature type="transmembrane region" description="Helical" evidence="3">
    <location>
        <begin position="443"/>
        <end position="467"/>
    </location>
</feature>
<dbReference type="InterPro" id="IPR010567">
    <property type="entry name" value="OrfX2/OrfX3/P47"/>
</dbReference>
<gene>
    <name evidence="5" type="ORF">EXN22_18655</name>
</gene>
<dbReference type="Proteomes" id="UP000291130">
    <property type="component" value="Chromosome"/>
</dbReference>
<keyword evidence="3" id="KW-0472">Membrane</keyword>
<keyword evidence="3" id="KW-0812">Transmembrane</keyword>
<dbReference type="KEGG" id="ptk:EXN22_18655"/>
<protein>
    <recommendedName>
        <fullName evidence="4">Protein OrfX2/OrfX3/P47 domain-containing protein</fullName>
    </recommendedName>
</protein>
<accession>A0A411MLG7</accession>
<reference evidence="5 6" key="1">
    <citation type="submission" date="2019-02" db="EMBL/GenBank/DDBJ databases">
        <title>Complete genome sequence of Pseudomonas sp. SNU WT1 isolated from rainbow trout.</title>
        <authorList>
            <person name="Oh W.T."/>
            <person name="Park S.C."/>
        </authorList>
    </citation>
    <scope>NUCLEOTIDE SEQUENCE [LARGE SCALE GENOMIC DNA]</scope>
    <source>
        <strain evidence="5 6">SNU WT1</strain>
    </source>
</reference>
<evidence type="ECO:0000313" key="5">
    <source>
        <dbReference type="EMBL" id="QBF27610.1"/>
    </source>
</evidence>
<dbReference type="RefSeq" id="WP_130265459.1">
    <property type="nucleotide sequence ID" value="NZ_CP035952.1"/>
</dbReference>
<keyword evidence="6" id="KW-1185">Reference proteome</keyword>
<dbReference type="AlphaFoldDB" id="A0A411MLG7"/>
<evidence type="ECO:0000256" key="2">
    <source>
        <dbReference type="ARBA" id="ARBA00035010"/>
    </source>
</evidence>
<proteinExistence type="inferred from homology"/>
<dbReference type="Pfam" id="PF06597">
    <property type="entry name" value="Clostridium_P47"/>
    <property type="match status" value="1"/>
</dbReference>
<evidence type="ECO:0000259" key="4">
    <source>
        <dbReference type="Pfam" id="PF06597"/>
    </source>
</evidence>
<keyword evidence="3" id="KW-1133">Transmembrane helix</keyword>
<name>A0A411MLG7_9PSED</name>
<feature type="transmembrane region" description="Helical" evidence="3">
    <location>
        <begin position="414"/>
        <end position="436"/>
    </location>
</feature>
<feature type="domain" description="Protein OrfX2/OrfX3/P47" evidence="4">
    <location>
        <begin position="61"/>
        <end position="518"/>
    </location>
</feature>
<evidence type="ECO:0000256" key="3">
    <source>
        <dbReference type="SAM" id="Phobius"/>
    </source>
</evidence>